<evidence type="ECO:0000256" key="3">
    <source>
        <dbReference type="ARBA" id="ARBA00023125"/>
    </source>
</evidence>
<dbReference type="SUPFAM" id="SSF46785">
    <property type="entry name" value="Winged helix' DNA-binding domain"/>
    <property type="match status" value="1"/>
</dbReference>
<dbReference type="SUPFAM" id="SSF53850">
    <property type="entry name" value="Periplasmic binding protein-like II"/>
    <property type="match status" value="1"/>
</dbReference>
<dbReference type="Gene3D" id="3.40.190.290">
    <property type="match status" value="1"/>
</dbReference>
<dbReference type="PANTHER" id="PTHR30419:SF2">
    <property type="entry name" value="LYSR FAMILY TRANSCRIPTIONAL REGULATOR"/>
    <property type="match status" value="1"/>
</dbReference>
<sequence length="316" mass="34283">MGSFNRLHLIRQVDLFTLRLFLSAVEEQQIGRAAIRENIAASTATKRIQDLEDIAGVKLLERGPKGVVPSPAGAVLVRYARMIFDNIEGMRSEISAFTEGMRGQVTLASARSIIVPFLARELGDYARDFPMVDLVLREVENAEIVEAVSRGDADIGVFAMAYELELGAVDVTPYRRDRLVAVVPRLHPLSERASVTFADLLPENLIPVSAMMGAYRAAAKRLGQDYTPAFSVRSAGVAISLVQAKLGVTVLPECLLSHDLFEHVTSVELAEPWAARAIHIATARGRPMSPPAQALMKQLLDRPRANADGAAGTDSA</sequence>
<evidence type="ECO:0000256" key="2">
    <source>
        <dbReference type="ARBA" id="ARBA00023015"/>
    </source>
</evidence>
<dbReference type="InterPro" id="IPR000847">
    <property type="entry name" value="LysR_HTH_N"/>
</dbReference>
<keyword evidence="7" id="KW-1185">Reference proteome</keyword>
<dbReference type="InterPro" id="IPR005119">
    <property type="entry name" value="LysR_subst-bd"/>
</dbReference>
<feature type="domain" description="HTH lysR-type" evidence="5">
    <location>
        <begin position="18"/>
        <end position="70"/>
    </location>
</feature>
<dbReference type="Gene3D" id="1.10.10.10">
    <property type="entry name" value="Winged helix-like DNA-binding domain superfamily/Winged helix DNA-binding domain"/>
    <property type="match status" value="1"/>
</dbReference>
<dbReference type="Proteomes" id="UP001162811">
    <property type="component" value="Unassembled WGS sequence"/>
</dbReference>
<dbReference type="RefSeq" id="WP_252678103.1">
    <property type="nucleotide sequence ID" value="NZ_JAMXHT010000002.1"/>
</dbReference>
<keyword evidence="3" id="KW-0238">DNA-binding</keyword>
<comment type="caution">
    <text evidence="6">The sequence shown here is derived from an EMBL/GenBank/DDBJ whole genome shotgun (WGS) entry which is preliminary data.</text>
</comment>
<dbReference type="InterPro" id="IPR050950">
    <property type="entry name" value="HTH-type_LysR_regulators"/>
</dbReference>
<gene>
    <name evidence="6" type="ORF">NG900_06395</name>
</gene>
<reference evidence="6" key="1">
    <citation type="submission" date="2022-06" db="EMBL/GenBank/DDBJ databases">
        <authorList>
            <person name="Lu C.-H."/>
        </authorList>
    </citation>
    <scope>NUCLEOTIDE SEQUENCE</scope>
    <source>
        <strain evidence="6">21MJYT02-11</strain>
    </source>
</reference>
<accession>A0ABT1AHN4</accession>
<dbReference type="PROSITE" id="PS50931">
    <property type="entry name" value="HTH_LYSR"/>
    <property type="match status" value="1"/>
</dbReference>
<evidence type="ECO:0000259" key="5">
    <source>
        <dbReference type="PROSITE" id="PS50931"/>
    </source>
</evidence>
<dbReference type="EMBL" id="JAMXHT010000002">
    <property type="protein sequence ID" value="MCO5397831.1"/>
    <property type="molecule type" value="Genomic_DNA"/>
</dbReference>
<organism evidence="6 7">
    <name type="scientific">Ralstonia soli</name>
    <dbReference type="NCBI Taxonomy" id="2953896"/>
    <lineage>
        <taxon>Bacteria</taxon>
        <taxon>Pseudomonadati</taxon>
        <taxon>Pseudomonadota</taxon>
        <taxon>Betaproteobacteria</taxon>
        <taxon>Burkholderiales</taxon>
        <taxon>Burkholderiaceae</taxon>
        <taxon>Ralstonia</taxon>
    </lineage>
</organism>
<dbReference type="InterPro" id="IPR036390">
    <property type="entry name" value="WH_DNA-bd_sf"/>
</dbReference>
<evidence type="ECO:0000313" key="7">
    <source>
        <dbReference type="Proteomes" id="UP001162811"/>
    </source>
</evidence>
<keyword evidence="4" id="KW-0804">Transcription</keyword>
<evidence type="ECO:0000313" key="6">
    <source>
        <dbReference type="EMBL" id="MCO5397831.1"/>
    </source>
</evidence>
<evidence type="ECO:0000256" key="4">
    <source>
        <dbReference type="ARBA" id="ARBA00023163"/>
    </source>
</evidence>
<proteinExistence type="inferred from homology"/>
<comment type="similarity">
    <text evidence="1">Belongs to the LysR transcriptional regulatory family.</text>
</comment>
<evidence type="ECO:0000256" key="1">
    <source>
        <dbReference type="ARBA" id="ARBA00009437"/>
    </source>
</evidence>
<protein>
    <submittedName>
        <fullName evidence="6">LysR family transcriptional regulator</fullName>
    </submittedName>
</protein>
<dbReference type="PANTHER" id="PTHR30419">
    <property type="entry name" value="HTH-TYPE TRANSCRIPTIONAL REGULATOR YBHD"/>
    <property type="match status" value="1"/>
</dbReference>
<name>A0ABT1AHN4_9RALS</name>
<reference evidence="6" key="2">
    <citation type="journal article" date="2023" name="Front. Microbiol.">
        <title>Ralstonia chuxiongensis sp. nov., Ralstonia mojiangensis sp. nov., and Ralstonia soli sp. nov., isolated from tobacco fields, are three novel species in the family Burkholderiaceae.</title>
        <authorList>
            <person name="Lu C.H."/>
            <person name="Zhang Y.Y."/>
            <person name="Jiang N."/>
            <person name="Chen W."/>
            <person name="Shao X."/>
            <person name="Zhao Z.M."/>
            <person name="Lu W.L."/>
            <person name="Hu X."/>
            <person name="Xi Y.X."/>
            <person name="Zou S.Y."/>
            <person name="Wei Q.J."/>
            <person name="Lin Z.L."/>
            <person name="Gong L."/>
            <person name="Gai X.T."/>
            <person name="Zhang L.Q."/>
            <person name="Li J.Y."/>
            <person name="Jin Y."/>
            <person name="Xia Z.Y."/>
        </authorList>
    </citation>
    <scope>NUCLEOTIDE SEQUENCE</scope>
    <source>
        <strain evidence="6">21MJYT02-11</strain>
    </source>
</reference>
<keyword evidence="2" id="KW-0805">Transcription regulation</keyword>
<dbReference type="Pfam" id="PF03466">
    <property type="entry name" value="LysR_substrate"/>
    <property type="match status" value="1"/>
</dbReference>
<dbReference type="Pfam" id="PF00126">
    <property type="entry name" value="HTH_1"/>
    <property type="match status" value="1"/>
</dbReference>
<dbReference type="InterPro" id="IPR036388">
    <property type="entry name" value="WH-like_DNA-bd_sf"/>
</dbReference>